<dbReference type="SUPFAM" id="SSF53790">
    <property type="entry name" value="Tetrapyrrole methylase"/>
    <property type="match status" value="1"/>
</dbReference>
<dbReference type="PANTHER" id="PTHR43182">
    <property type="entry name" value="COBALT-PRECORRIN-6B C(15)-METHYLTRANSFERASE (DECARBOXYLATING)"/>
    <property type="match status" value="1"/>
</dbReference>
<dbReference type="InterPro" id="IPR029063">
    <property type="entry name" value="SAM-dependent_MTases_sf"/>
</dbReference>
<dbReference type="PANTHER" id="PTHR43182:SF1">
    <property type="entry name" value="COBALT-PRECORRIN-7 C(5)-METHYLTRANSFERASE"/>
    <property type="match status" value="1"/>
</dbReference>
<evidence type="ECO:0000256" key="3">
    <source>
        <dbReference type="ARBA" id="ARBA00022603"/>
    </source>
</evidence>
<dbReference type="PIRSF" id="PIRSF036428">
    <property type="entry name" value="CobL"/>
    <property type="match status" value="1"/>
</dbReference>
<evidence type="ECO:0000259" key="7">
    <source>
        <dbReference type="Pfam" id="PF13847"/>
    </source>
</evidence>
<feature type="domain" description="Methyltransferase" evidence="7">
    <location>
        <begin position="253"/>
        <end position="317"/>
    </location>
</feature>
<keyword evidence="3 8" id="KW-0489">Methyltransferase</keyword>
<sequence>MKAVTVIGMGDEGCPGLSSIAVNAVAKAQVLAGGERHLDFFPQFAGEKIVFKGNLIQATERIAELAAEHTICVLASGDPLFFGIGNLIGKKVGLEHVDFIPAPSAIQQAFARVGIKWDDAEILSLHGRPIEGFITKLQSLNKVALFTDEINHPQAIASYMKTYEESDWTAFVCENLGGRNERIRKFELNLLSEEREICPLNVLILIRNTQDRKSPPIVPNVPEENYAKRIPKKGLITKKEVRILSIAFLEIRDDSVVWDIGAGSGSIAIEAAQLAKNGKSYAIEIDPEGIEICKQNVLSQRTDNVHVVPGKAPEVLENLPDPDCVFVGGSKGNLHEIIRISLNRLSPLGSLVVNAVTLDNVTEAYHSFKKLGLVPEVILLNVSRGQPLADYLRYEALNPIHIFKVTKPEGYSA</sequence>
<evidence type="ECO:0000313" key="8">
    <source>
        <dbReference type="EMBL" id="TGM03659.1"/>
    </source>
</evidence>
<dbReference type="GO" id="GO:0032259">
    <property type="term" value="P:methylation"/>
    <property type="evidence" value="ECO:0007669"/>
    <property type="project" value="UniProtKB-KW"/>
</dbReference>
<dbReference type="UniPathway" id="UPA00148"/>
<evidence type="ECO:0000256" key="2">
    <source>
        <dbReference type="ARBA" id="ARBA00022573"/>
    </source>
</evidence>
<dbReference type="CDD" id="cd11644">
    <property type="entry name" value="Precorrin-6Y-MT"/>
    <property type="match status" value="1"/>
</dbReference>
<dbReference type="InterPro" id="IPR050714">
    <property type="entry name" value="Cobalamin_biosynth_MTase"/>
</dbReference>
<evidence type="ECO:0000256" key="4">
    <source>
        <dbReference type="ARBA" id="ARBA00022679"/>
    </source>
</evidence>
<dbReference type="InterPro" id="IPR012818">
    <property type="entry name" value="CbiE"/>
</dbReference>
<keyword evidence="4 8" id="KW-0808">Transferase</keyword>
<reference evidence="8 9" key="1">
    <citation type="journal article" date="2019" name="PLoS Negl. Trop. Dis.">
        <title>Revisiting the worldwide diversity of Leptospira species in the environment.</title>
        <authorList>
            <person name="Vincent A.T."/>
            <person name="Schiettekatte O."/>
            <person name="Bourhy P."/>
            <person name="Veyrier F.J."/>
            <person name="Picardeau M."/>
        </authorList>
    </citation>
    <scope>NUCLEOTIDE SEQUENCE [LARGE SCALE GENOMIC DNA]</scope>
    <source>
        <strain evidence="8 9">201702444</strain>
    </source>
</reference>
<gene>
    <name evidence="8" type="primary">cbiE</name>
    <name evidence="8" type="ORF">EHQ76_08410</name>
</gene>
<dbReference type="InterPro" id="IPR025714">
    <property type="entry name" value="Methyltranfer_dom"/>
</dbReference>
<dbReference type="Pfam" id="PF13847">
    <property type="entry name" value="Methyltransf_31"/>
    <property type="match status" value="1"/>
</dbReference>
<name>A0A5F2BDL1_9LEPT</name>
<evidence type="ECO:0000256" key="1">
    <source>
        <dbReference type="ARBA" id="ARBA00004953"/>
    </source>
</evidence>
<evidence type="ECO:0000259" key="6">
    <source>
        <dbReference type="Pfam" id="PF00590"/>
    </source>
</evidence>
<feature type="domain" description="Tetrapyrrole methylase" evidence="6">
    <location>
        <begin position="4"/>
        <end position="188"/>
    </location>
</feature>
<evidence type="ECO:0000256" key="5">
    <source>
        <dbReference type="ARBA" id="ARBA00022691"/>
    </source>
</evidence>
<dbReference type="GO" id="GO:0008276">
    <property type="term" value="F:protein methyltransferase activity"/>
    <property type="evidence" value="ECO:0007669"/>
    <property type="project" value="InterPro"/>
</dbReference>
<dbReference type="InterPro" id="IPR014777">
    <property type="entry name" value="4pyrrole_Mease_sub1"/>
</dbReference>
<proteinExistence type="predicted"/>
<comment type="pathway">
    <text evidence="1">Cofactor biosynthesis; adenosylcobalamin biosynthesis.</text>
</comment>
<dbReference type="InterPro" id="IPR014008">
    <property type="entry name" value="Cbl_synth_MTase_CbiT"/>
</dbReference>
<keyword evidence="5" id="KW-0949">S-adenosyl-L-methionine</keyword>
<protein>
    <submittedName>
        <fullName evidence="8">Precorrin-6y C5,15-methyltransferase (Decarboxylating) subunit CbiE</fullName>
    </submittedName>
</protein>
<accession>A0A5F2BDL1</accession>
<comment type="caution">
    <text evidence="8">The sequence shown here is derived from an EMBL/GenBank/DDBJ whole genome shotgun (WGS) entry which is preliminary data.</text>
</comment>
<dbReference type="RefSeq" id="WP_135670586.1">
    <property type="nucleotide sequence ID" value="NZ_RQGN01000044.1"/>
</dbReference>
<dbReference type="GO" id="GO:0009236">
    <property type="term" value="P:cobalamin biosynthetic process"/>
    <property type="evidence" value="ECO:0007669"/>
    <property type="project" value="UniProtKB-UniPathway"/>
</dbReference>
<organism evidence="8 9">
    <name type="scientific">Leptospira barantonii</name>
    <dbReference type="NCBI Taxonomy" id="2023184"/>
    <lineage>
        <taxon>Bacteria</taxon>
        <taxon>Pseudomonadati</taxon>
        <taxon>Spirochaetota</taxon>
        <taxon>Spirochaetia</taxon>
        <taxon>Leptospirales</taxon>
        <taxon>Leptospiraceae</taxon>
        <taxon>Leptospira</taxon>
    </lineage>
</organism>
<dbReference type="InterPro" id="IPR000878">
    <property type="entry name" value="4pyrrol_Mease"/>
</dbReference>
<dbReference type="SUPFAM" id="SSF53335">
    <property type="entry name" value="S-adenosyl-L-methionine-dependent methyltransferases"/>
    <property type="match status" value="1"/>
</dbReference>
<evidence type="ECO:0000313" key="9">
    <source>
        <dbReference type="Proteomes" id="UP000298429"/>
    </source>
</evidence>
<dbReference type="NCBIfam" id="TIGR02469">
    <property type="entry name" value="CbiT"/>
    <property type="match status" value="1"/>
</dbReference>
<dbReference type="EMBL" id="RQGN01000044">
    <property type="protein sequence ID" value="TGM03659.1"/>
    <property type="molecule type" value="Genomic_DNA"/>
</dbReference>
<dbReference type="OrthoDB" id="9780707at2"/>
<dbReference type="InterPro" id="IPR014776">
    <property type="entry name" value="4pyrrole_Mease_sub2"/>
</dbReference>
<dbReference type="Pfam" id="PF00590">
    <property type="entry name" value="TP_methylase"/>
    <property type="match status" value="1"/>
</dbReference>
<dbReference type="Gene3D" id="3.30.950.10">
    <property type="entry name" value="Methyltransferase, Cobalt-precorrin-4 Transmethylase, Domain 2"/>
    <property type="match status" value="1"/>
</dbReference>
<dbReference type="NCBIfam" id="TIGR02467">
    <property type="entry name" value="CbiE"/>
    <property type="match status" value="1"/>
</dbReference>
<dbReference type="InterPro" id="IPR035996">
    <property type="entry name" value="4pyrrol_Methylase_sf"/>
</dbReference>
<dbReference type="Gene3D" id="3.40.50.150">
    <property type="entry name" value="Vaccinia Virus protein VP39"/>
    <property type="match status" value="1"/>
</dbReference>
<dbReference type="Gene3D" id="3.40.1010.10">
    <property type="entry name" value="Cobalt-precorrin-4 Transmethylase, Domain 1"/>
    <property type="match status" value="1"/>
</dbReference>
<dbReference type="CDD" id="cd02440">
    <property type="entry name" value="AdoMet_MTases"/>
    <property type="match status" value="1"/>
</dbReference>
<dbReference type="Proteomes" id="UP000298429">
    <property type="component" value="Unassembled WGS sequence"/>
</dbReference>
<dbReference type="InterPro" id="IPR006365">
    <property type="entry name" value="Cbl_synth_CobL"/>
</dbReference>
<keyword evidence="2" id="KW-0169">Cobalamin biosynthesis</keyword>
<dbReference type="AlphaFoldDB" id="A0A5F2BDL1"/>